<organism evidence="2 3">
    <name type="scientific">Vagococcus lutrae LBD1</name>
    <dbReference type="NCBI Taxonomy" id="1408226"/>
    <lineage>
        <taxon>Bacteria</taxon>
        <taxon>Bacillati</taxon>
        <taxon>Bacillota</taxon>
        <taxon>Bacilli</taxon>
        <taxon>Lactobacillales</taxon>
        <taxon>Enterococcaceae</taxon>
        <taxon>Vagococcus</taxon>
    </lineage>
</organism>
<feature type="transmembrane region" description="Helical" evidence="1">
    <location>
        <begin position="61"/>
        <end position="80"/>
    </location>
</feature>
<keyword evidence="3" id="KW-1185">Reference proteome</keyword>
<protein>
    <submittedName>
        <fullName evidence="2">Uncharacterized protein</fullName>
    </submittedName>
</protein>
<evidence type="ECO:0000313" key="2">
    <source>
        <dbReference type="EMBL" id="EST90080.1"/>
    </source>
</evidence>
<gene>
    <name evidence="2" type="ORF">T233_00978</name>
</gene>
<accession>V6Q608</accession>
<dbReference type="AlphaFoldDB" id="V6Q608"/>
<evidence type="ECO:0000313" key="3">
    <source>
        <dbReference type="Proteomes" id="UP000018126"/>
    </source>
</evidence>
<dbReference type="Proteomes" id="UP000018126">
    <property type="component" value="Unassembled WGS sequence"/>
</dbReference>
<evidence type="ECO:0000256" key="1">
    <source>
        <dbReference type="SAM" id="Phobius"/>
    </source>
</evidence>
<dbReference type="STRING" id="1408226.T233_00978"/>
<keyword evidence="1" id="KW-1133">Transmembrane helix</keyword>
<reference evidence="2 3" key="1">
    <citation type="journal article" date="2013" name="Genome Announc.">
        <title>High-Quality Draft Genome Sequence of Vagococcus lutrae Strain LBD1, Isolated from the Largemouth Bass Micropterus salmoides.</title>
        <authorList>
            <person name="Lebreton F."/>
            <person name="Valentino M.D."/>
            <person name="Duncan L.B."/>
            <person name="Zeng Q."/>
            <person name="Manson McGuire A."/>
            <person name="Earl A.M."/>
            <person name="Gilmore M.S."/>
        </authorList>
    </citation>
    <scope>NUCLEOTIDE SEQUENCE [LARGE SCALE GENOMIC DNA]</scope>
    <source>
        <strain evidence="2 3">LBD1</strain>
    </source>
</reference>
<dbReference type="EMBL" id="AYSH01000011">
    <property type="protein sequence ID" value="EST90080.1"/>
    <property type="molecule type" value="Genomic_DNA"/>
</dbReference>
<sequence length="142" mass="16061">MSTKKSVVPPIDSLLGGATLTLFYLSLDFIQTYQTDLINIYINYVDYVKDSNKQLLCAKNYLLASIIFSIFSLLLIRAFIKLDITLVSFMLNYFNRSDSLYSSASTFALKSIVSSPYSDNFSSILEIGTLKNSLRLFTLFIL</sequence>
<comment type="caution">
    <text evidence="2">The sequence shown here is derived from an EMBL/GenBank/DDBJ whole genome shotgun (WGS) entry which is preliminary data.</text>
</comment>
<name>V6Q608_9ENTE</name>
<keyword evidence="1" id="KW-0812">Transmembrane</keyword>
<feature type="transmembrane region" description="Helical" evidence="1">
    <location>
        <begin position="7"/>
        <end position="27"/>
    </location>
</feature>
<proteinExistence type="predicted"/>
<keyword evidence="1" id="KW-0472">Membrane</keyword>